<organism evidence="2 3">
    <name type="scientific">Janthinobacterium kumbetense</name>
    <dbReference type="NCBI Taxonomy" id="2950280"/>
    <lineage>
        <taxon>Bacteria</taxon>
        <taxon>Pseudomonadati</taxon>
        <taxon>Pseudomonadota</taxon>
        <taxon>Betaproteobacteria</taxon>
        <taxon>Burkholderiales</taxon>
        <taxon>Oxalobacteraceae</taxon>
        <taxon>Janthinobacterium</taxon>
    </lineage>
</organism>
<feature type="signal peptide" evidence="1">
    <location>
        <begin position="1"/>
        <end position="22"/>
    </location>
</feature>
<sequence length="287" mass="31823">MSNRLRQSVAIIFSLMAMGASAADIDMEKIQQEIPAAKDESISVICERCNSDFKISEHKILLDGLSSRRYVRQMQIALYMQDIVHQTASKAHFDNCDFSGAIAYIAQLKAELDEHAEAATVLLMAKKPLLVNLELNLAFLSLGQALHGIQDFYAHTNYVEINIDHASALSDFKVVKTWGDQAEENIQKWQEAGLKSGYVSWGAPKKCAVPYETHGEMAKDSKETDRGKKTISKFGNVTHFEVAQGLAKDASKKFILDVFAEWPILNAVSQGTITLDVLVDSRATVLK</sequence>
<evidence type="ECO:0000313" key="2">
    <source>
        <dbReference type="EMBL" id="MCM2564569.1"/>
    </source>
</evidence>
<feature type="chain" id="PRO_5045051912" evidence="1">
    <location>
        <begin position="23"/>
        <end position="287"/>
    </location>
</feature>
<evidence type="ECO:0000313" key="3">
    <source>
        <dbReference type="Proteomes" id="UP001202243"/>
    </source>
</evidence>
<keyword evidence="1" id="KW-0732">Signal</keyword>
<gene>
    <name evidence="2" type="ORF">NCG91_03100</name>
</gene>
<reference evidence="2 3" key="1">
    <citation type="submission" date="2022-06" db="EMBL/GenBank/DDBJ databases">
        <title>Janthinobacterium kumbetensis sp. nov., isolated from spring water in Turkey.</title>
        <authorList>
            <person name="Inan Bektas K."/>
            <person name="Belduz A.A."/>
            <person name="Canakci S."/>
            <person name="Nalcaoglu A."/>
            <person name="Ceylan E."/>
            <person name="Kati H."/>
        </authorList>
    </citation>
    <scope>NUCLEOTIDE SEQUENCE [LARGE SCALE GENOMIC DNA]</scope>
    <source>
        <strain evidence="2 3">GK</strain>
    </source>
</reference>
<dbReference type="RefSeq" id="WP_251348527.1">
    <property type="nucleotide sequence ID" value="NZ_JAMQGR010000001.1"/>
</dbReference>
<dbReference type="Proteomes" id="UP001202243">
    <property type="component" value="Unassembled WGS sequence"/>
</dbReference>
<dbReference type="EMBL" id="JAMQGR010000001">
    <property type="protein sequence ID" value="MCM2564569.1"/>
    <property type="molecule type" value="Genomic_DNA"/>
</dbReference>
<accession>A0ABT0WLH1</accession>
<name>A0ABT0WLH1_9BURK</name>
<keyword evidence="3" id="KW-1185">Reference proteome</keyword>
<comment type="caution">
    <text evidence="2">The sequence shown here is derived from an EMBL/GenBank/DDBJ whole genome shotgun (WGS) entry which is preliminary data.</text>
</comment>
<proteinExistence type="predicted"/>
<protein>
    <submittedName>
        <fullName evidence="2">Het-C domain-containing protein</fullName>
    </submittedName>
</protein>
<evidence type="ECO:0000256" key="1">
    <source>
        <dbReference type="SAM" id="SignalP"/>
    </source>
</evidence>